<protein>
    <submittedName>
        <fullName evidence="3">Acyltransferase</fullName>
    </submittedName>
</protein>
<evidence type="ECO:0000313" key="4">
    <source>
        <dbReference type="Proteomes" id="UP000182060"/>
    </source>
</evidence>
<name>A0AAC9IRI9_9BURK</name>
<dbReference type="InterPro" id="IPR052728">
    <property type="entry name" value="O2_lipid_transport_reg"/>
</dbReference>
<organism evidence="3 4">
    <name type="scientific">Polynucleobacter asymbioticus</name>
    <dbReference type="NCBI Taxonomy" id="576611"/>
    <lineage>
        <taxon>Bacteria</taxon>
        <taxon>Pseudomonadati</taxon>
        <taxon>Pseudomonadota</taxon>
        <taxon>Betaproteobacteria</taxon>
        <taxon>Burkholderiales</taxon>
        <taxon>Burkholderiaceae</taxon>
        <taxon>Polynucleobacter</taxon>
    </lineage>
</organism>
<keyword evidence="3" id="KW-0808">Transferase</keyword>
<proteinExistence type="predicted"/>
<dbReference type="GO" id="GO:0016747">
    <property type="term" value="F:acyltransferase activity, transferring groups other than amino-acyl groups"/>
    <property type="evidence" value="ECO:0007669"/>
    <property type="project" value="InterPro"/>
</dbReference>
<feature type="transmembrane region" description="Helical" evidence="1">
    <location>
        <begin position="252"/>
        <end position="269"/>
    </location>
</feature>
<keyword evidence="1" id="KW-0472">Membrane</keyword>
<feature type="transmembrane region" description="Helical" evidence="1">
    <location>
        <begin position="300"/>
        <end position="322"/>
    </location>
</feature>
<evidence type="ECO:0000259" key="2">
    <source>
        <dbReference type="Pfam" id="PF01757"/>
    </source>
</evidence>
<dbReference type="InterPro" id="IPR002656">
    <property type="entry name" value="Acyl_transf_3_dom"/>
</dbReference>
<dbReference type="PANTHER" id="PTHR11161:SF12">
    <property type="entry name" value="ACYLTRANSFERASE 3 DOMAIN-CONTAINING PROTEIN-RELATED"/>
    <property type="match status" value="1"/>
</dbReference>
<feature type="transmembrane region" description="Helical" evidence="1">
    <location>
        <begin position="131"/>
        <end position="154"/>
    </location>
</feature>
<dbReference type="Pfam" id="PF01757">
    <property type="entry name" value="Acyl_transf_3"/>
    <property type="match status" value="1"/>
</dbReference>
<feature type="transmembrane region" description="Helical" evidence="1">
    <location>
        <begin position="50"/>
        <end position="70"/>
    </location>
</feature>
<keyword evidence="1" id="KW-1133">Transmembrane helix</keyword>
<keyword evidence="3" id="KW-0012">Acyltransferase</keyword>
<evidence type="ECO:0000313" key="3">
    <source>
        <dbReference type="EMBL" id="APC00530.1"/>
    </source>
</evidence>
<feature type="transmembrane region" description="Helical" evidence="1">
    <location>
        <begin position="12"/>
        <end position="30"/>
    </location>
</feature>
<evidence type="ECO:0000256" key="1">
    <source>
        <dbReference type="SAM" id="Phobius"/>
    </source>
</evidence>
<dbReference type="EMBL" id="CP015017">
    <property type="protein sequence ID" value="APC00530.1"/>
    <property type="molecule type" value="Genomic_DNA"/>
</dbReference>
<feature type="transmembrane region" description="Helical" evidence="1">
    <location>
        <begin position="161"/>
        <end position="190"/>
    </location>
</feature>
<gene>
    <name evidence="3" type="ORF">AOC25_02275</name>
</gene>
<dbReference type="PANTHER" id="PTHR11161">
    <property type="entry name" value="O-ACYLTRANSFERASE"/>
    <property type="match status" value="1"/>
</dbReference>
<keyword evidence="1" id="KW-0812">Transmembrane</keyword>
<feature type="transmembrane region" description="Helical" evidence="1">
    <location>
        <begin position="196"/>
        <end position="215"/>
    </location>
</feature>
<dbReference type="RefSeq" id="WP_011902196.1">
    <property type="nucleotide sequence ID" value="NZ_CP015016.1"/>
</dbReference>
<reference evidence="3" key="1">
    <citation type="journal article" date="2017" name="Appl. Environ. Microbiol.">
        <title>Microdiversification of a pelagic Polynucleobacter species is mainly driven by acquisition of genomic islands from a partially interspecific gene pool.</title>
        <authorList>
            <person name="Hoetzinger M."/>
            <person name="Hahn M.W."/>
            <person name="Jezberova J."/>
            <person name="Schmidt J."/>
            <person name="Koll U."/>
        </authorList>
    </citation>
    <scope>NUCLEOTIDE SEQUENCE</scope>
    <source>
        <strain evidence="3">MWH-RechtKol4</strain>
    </source>
</reference>
<feature type="transmembrane region" description="Helical" evidence="1">
    <location>
        <begin position="227"/>
        <end position="246"/>
    </location>
</feature>
<feature type="domain" description="Acyltransferase 3" evidence="2">
    <location>
        <begin position="10"/>
        <end position="345"/>
    </location>
</feature>
<feature type="transmembrane region" description="Helical" evidence="1">
    <location>
        <begin position="328"/>
        <end position="350"/>
    </location>
</feature>
<feature type="transmembrane region" description="Helical" evidence="1">
    <location>
        <begin position="90"/>
        <end position="111"/>
    </location>
</feature>
<dbReference type="AlphaFoldDB" id="A0AAC9IRI9"/>
<accession>A0AAC9IRI9</accession>
<dbReference type="Proteomes" id="UP000182060">
    <property type="component" value="Chromosome"/>
</dbReference>
<sequence length="362" mass="41593">MQSKNHFLLVDFLKTFAALTIILHHFSSYGQIAEDARQVLPGIMTWLFEYGRYAVQIFLVMGGYLAAQSLTRTGGLKTSRELLKVIFNRYLRLFAPYVVALLVTILCAWVARFWVQDEFVGESETMGQFLAHLFFLQGILGLDSISAGVWYVAIDWQLYAILALILGMFPGYRSVIWMLAVLCVTSLLYFNRHGDYENYFIYFMGAYGLGVLAQLCKNYPDPMINRFARVFIALIGIAIVVSSFHQFWLRNILAYGVAILLIFWGDWAYKDQYKDHSNKLKNPRTHKLVNAILWGSRRSYCAFLIHFSFILLVNSLYIGWGMSKRHDGVLAIALMLVALAGSWMAANYLYRWVEVPARKIKL</sequence>
<dbReference type="GeneID" id="31480701"/>